<feature type="compositionally biased region" description="Polar residues" evidence="1">
    <location>
        <begin position="412"/>
        <end position="423"/>
    </location>
</feature>
<reference evidence="2 3" key="1">
    <citation type="submission" date="2019-07" db="EMBL/GenBank/DDBJ databases">
        <title>Finished genome of Venturia effusa.</title>
        <authorList>
            <person name="Young C.A."/>
            <person name="Cox M.P."/>
            <person name="Ganley A.R.D."/>
            <person name="David W.J."/>
        </authorList>
    </citation>
    <scope>NUCLEOTIDE SEQUENCE [LARGE SCALE GENOMIC DNA]</scope>
    <source>
        <strain evidence="3">albino</strain>
    </source>
</reference>
<dbReference type="EMBL" id="CP042185">
    <property type="protein sequence ID" value="QDS67932.1"/>
    <property type="molecule type" value="Genomic_DNA"/>
</dbReference>
<feature type="compositionally biased region" description="Basic and acidic residues" evidence="1">
    <location>
        <begin position="223"/>
        <end position="237"/>
    </location>
</feature>
<keyword evidence="3" id="KW-1185">Reference proteome</keyword>
<evidence type="ECO:0000256" key="1">
    <source>
        <dbReference type="SAM" id="MobiDB-lite"/>
    </source>
</evidence>
<feature type="region of interest" description="Disordered" evidence="1">
    <location>
        <begin position="1"/>
        <end position="39"/>
    </location>
</feature>
<feature type="compositionally biased region" description="Low complexity" evidence="1">
    <location>
        <begin position="23"/>
        <end position="39"/>
    </location>
</feature>
<dbReference type="AlphaFoldDB" id="A0A517KX22"/>
<feature type="compositionally biased region" description="Polar residues" evidence="1">
    <location>
        <begin position="466"/>
        <end position="475"/>
    </location>
</feature>
<feature type="compositionally biased region" description="Polar residues" evidence="1">
    <location>
        <begin position="433"/>
        <end position="450"/>
    </location>
</feature>
<organism evidence="2 3">
    <name type="scientific">Venturia effusa</name>
    <dbReference type="NCBI Taxonomy" id="50376"/>
    <lineage>
        <taxon>Eukaryota</taxon>
        <taxon>Fungi</taxon>
        <taxon>Dikarya</taxon>
        <taxon>Ascomycota</taxon>
        <taxon>Pezizomycotina</taxon>
        <taxon>Dothideomycetes</taxon>
        <taxon>Pleosporomycetidae</taxon>
        <taxon>Venturiales</taxon>
        <taxon>Venturiaceae</taxon>
        <taxon>Venturia</taxon>
    </lineage>
</organism>
<feature type="region of interest" description="Disordered" evidence="1">
    <location>
        <begin position="489"/>
        <end position="508"/>
    </location>
</feature>
<dbReference type="OrthoDB" id="3924918at2759"/>
<dbReference type="Proteomes" id="UP000316270">
    <property type="component" value="Chromosome 1"/>
</dbReference>
<protein>
    <submittedName>
        <fullName evidence="2">Uncharacterized protein</fullName>
    </submittedName>
</protein>
<feature type="region of interest" description="Disordered" evidence="1">
    <location>
        <begin position="214"/>
        <end position="237"/>
    </location>
</feature>
<proteinExistence type="predicted"/>
<gene>
    <name evidence="2" type="ORF">FKW77_008693</name>
</gene>
<feature type="region of interest" description="Disordered" evidence="1">
    <location>
        <begin position="384"/>
        <end position="475"/>
    </location>
</feature>
<name>A0A517KX22_9PEZI</name>
<evidence type="ECO:0000313" key="2">
    <source>
        <dbReference type="EMBL" id="QDS67932.1"/>
    </source>
</evidence>
<sequence length="559" mass="61501">MDHRTLPPSEAMPPSLTSASTLTNDSTSKGSFSSTRSCSDSLHRASNNQTLAHLQEKWACQYNANLLQHKHDFLQHWANEFIPQQAVEEFVLREIQMKSEHDHWVEKQSAMFTNFDESSMTTLTGLRAKELSLIPSNLLTPERNCFMKDEDLSAIASLEKTVESLRGDNQMLNQHIQALHRQYAVSEATNTIIEQLQNQLARVENQLNTLQASENNLNQSQQRDTKEPQAGDASKNDIDLLGQSFTGKFALIEKILGIDITTTGPKPGNLLELLHNRLWYLEAALLPPHSPHYRGRQPYLPLAECVKPGCTAAHRTINYSAPPGQLATIFPHPVNGGPPQHPVPMPVGFVNGNSMQATTGLPPPSFPTVKAKLETQDVRYQLAQPPRAAHHKVPHPLQHDPSIPKGPKAKPQDTQIQTSSRVNSAEWPALGDGSSQTRPKSSNSRASSKQGAMKVSKQDAIPRPQSLPSDGRTPQSAYLKVPVQHQHPLLPQHQDPTRRSAAPQPSQPIQTAYTLQQPSPQKSGASLKAFLQTPGGFAAAPASVKKQKGMCGDENCDFC</sequence>
<accession>A0A517KX22</accession>
<evidence type="ECO:0000313" key="3">
    <source>
        <dbReference type="Proteomes" id="UP000316270"/>
    </source>
</evidence>